<protein>
    <submittedName>
        <fullName evidence="1">Uncharacterized protein</fullName>
    </submittedName>
</protein>
<keyword evidence="2" id="KW-1185">Reference proteome</keyword>
<name>A0A370DAS9_9GAMM</name>
<accession>A0A370DAS9</accession>
<sequence>MDILNKLHELQQEILYFGDVVSQTENPADIDFRNACDLFSQHLNFELQSINTNICLKDIRPEMQRTTAQLYELSELITPDTSGNNENCQWSSKLLNFCSQLQTLKSIAA</sequence>
<dbReference type="EMBL" id="QFXC01000013">
    <property type="protein sequence ID" value="RDH81397.1"/>
    <property type="molecule type" value="Genomic_DNA"/>
</dbReference>
<evidence type="ECO:0000313" key="1">
    <source>
        <dbReference type="EMBL" id="RDH81397.1"/>
    </source>
</evidence>
<evidence type="ECO:0000313" key="2">
    <source>
        <dbReference type="Proteomes" id="UP000254266"/>
    </source>
</evidence>
<comment type="caution">
    <text evidence="1">The sequence shown here is derived from an EMBL/GenBank/DDBJ whole genome shotgun (WGS) entry which is preliminary data.</text>
</comment>
<reference evidence="1 2" key="1">
    <citation type="journal article" date="2018" name="ISME J.">
        <title>Endosymbiont genomes yield clues of tubeworm success.</title>
        <authorList>
            <person name="Li Y."/>
            <person name="Liles M.R."/>
            <person name="Halanych K.M."/>
        </authorList>
    </citation>
    <scope>NUCLEOTIDE SEQUENCE [LARGE SCALE GENOMIC DNA]</scope>
    <source>
        <strain evidence="1">A1464</strain>
    </source>
</reference>
<dbReference type="Proteomes" id="UP000254266">
    <property type="component" value="Unassembled WGS sequence"/>
</dbReference>
<organism evidence="1 2">
    <name type="scientific">endosymbiont of Galathealinum brachiosum</name>
    <dbReference type="NCBI Taxonomy" id="2200906"/>
    <lineage>
        <taxon>Bacteria</taxon>
        <taxon>Pseudomonadati</taxon>
        <taxon>Pseudomonadota</taxon>
        <taxon>Gammaproteobacteria</taxon>
        <taxon>sulfur-oxidizing symbionts</taxon>
    </lineage>
</organism>
<proteinExistence type="predicted"/>
<dbReference type="AlphaFoldDB" id="A0A370DAS9"/>
<gene>
    <name evidence="1" type="ORF">DIZ80_15020</name>
</gene>